<dbReference type="RefSeq" id="WP_379807383.1">
    <property type="nucleotide sequence ID" value="NZ_JBHUOL010000018.1"/>
</dbReference>
<gene>
    <name evidence="1" type="ORF">ACFSX9_10415</name>
</gene>
<keyword evidence="2" id="KW-1185">Reference proteome</keyword>
<dbReference type="Proteomes" id="UP001597549">
    <property type="component" value="Unassembled WGS sequence"/>
</dbReference>
<dbReference type="InterPro" id="IPR046728">
    <property type="entry name" value="DUF6620"/>
</dbReference>
<organism evidence="1 2">
    <name type="scientific">Flavobacterium ardleyense</name>
    <dbReference type="NCBI Taxonomy" id="2038737"/>
    <lineage>
        <taxon>Bacteria</taxon>
        <taxon>Pseudomonadati</taxon>
        <taxon>Bacteroidota</taxon>
        <taxon>Flavobacteriia</taxon>
        <taxon>Flavobacteriales</taxon>
        <taxon>Flavobacteriaceae</taxon>
        <taxon>Flavobacterium</taxon>
    </lineage>
</organism>
<accession>A0ABW5Z8E4</accession>
<dbReference type="Pfam" id="PF20325">
    <property type="entry name" value="DUF6620"/>
    <property type="match status" value="1"/>
</dbReference>
<name>A0ABW5Z8E4_9FLAO</name>
<protein>
    <submittedName>
        <fullName evidence="1">DUF6620 family protein</fullName>
    </submittedName>
</protein>
<sequence length="290" mass="33069">MSRNESGQETTYNPETLHGTHYTIEAFNDEVDRLVQEWIDDEEEANGETPSASEIDNVKFNYRRDVYVDWTGADSDQMLQWEMVNSLEFTGYATSGFVKEENDNPLLEPIHGLSLRDYAAMVIKMSSGVDENEINKAMGIEPAIWQEVNTLWVTRMQEDPSFTIAVLYGQYFMEGATHPKLAHLQPAVNEAGAENLQKMRTDQYFFEELSGARIAAYNYGLDGAQWILDNYGVTLGDFQAVAMEYMTARNMDFNSEEIMKFATYQQEKQAEYEEKFAAEQGGNVADDVDF</sequence>
<dbReference type="EMBL" id="JBHUOL010000018">
    <property type="protein sequence ID" value="MFD2909149.1"/>
    <property type="molecule type" value="Genomic_DNA"/>
</dbReference>
<comment type="caution">
    <text evidence="1">The sequence shown here is derived from an EMBL/GenBank/DDBJ whole genome shotgun (WGS) entry which is preliminary data.</text>
</comment>
<reference evidence="2" key="1">
    <citation type="journal article" date="2019" name="Int. J. Syst. Evol. Microbiol.">
        <title>The Global Catalogue of Microorganisms (GCM) 10K type strain sequencing project: providing services to taxonomists for standard genome sequencing and annotation.</title>
        <authorList>
            <consortium name="The Broad Institute Genomics Platform"/>
            <consortium name="The Broad Institute Genome Sequencing Center for Infectious Disease"/>
            <person name="Wu L."/>
            <person name="Ma J."/>
        </authorList>
    </citation>
    <scope>NUCLEOTIDE SEQUENCE [LARGE SCALE GENOMIC DNA]</scope>
    <source>
        <strain evidence="2">KCTC 52644</strain>
    </source>
</reference>
<proteinExistence type="predicted"/>
<evidence type="ECO:0000313" key="2">
    <source>
        <dbReference type="Proteomes" id="UP001597549"/>
    </source>
</evidence>
<evidence type="ECO:0000313" key="1">
    <source>
        <dbReference type="EMBL" id="MFD2909149.1"/>
    </source>
</evidence>